<dbReference type="Proteomes" id="UP001432027">
    <property type="component" value="Unassembled WGS sequence"/>
</dbReference>
<evidence type="ECO:0000256" key="2">
    <source>
        <dbReference type="SAM" id="SignalP"/>
    </source>
</evidence>
<keyword evidence="4" id="KW-1185">Reference proteome</keyword>
<feature type="compositionally biased region" description="Polar residues" evidence="1">
    <location>
        <begin position="43"/>
        <end position="58"/>
    </location>
</feature>
<feature type="compositionally biased region" description="Basic and acidic residues" evidence="1">
    <location>
        <begin position="83"/>
        <end position="93"/>
    </location>
</feature>
<feature type="non-terminal residue" evidence="3">
    <location>
        <position position="1"/>
    </location>
</feature>
<evidence type="ECO:0000256" key="1">
    <source>
        <dbReference type="SAM" id="MobiDB-lite"/>
    </source>
</evidence>
<comment type="caution">
    <text evidence="3">The sequence shown here is derived from an EMBL/GenBank/DDBJ whole genome shotgun (WGS) entry which is preliminary data.</text>
</comment>
<evidence type="ECO:0000313" key="4">
    <source>
        <dbReference type="Proteomes" id="UP001432027"/>
    </source>
</evidence>
<feature type="compositionally biased region" description="Low complexity" evidence="1">
    <location>
        <begin position="60"/>
        <end position="79"/>
    </location>
</feature>
<protein>
    <submittedName>
        <fullName evidence="3">Uncharacterized protein</fullName>
    </submittedName>
</protein>
<feature type="chain" id="PRO_5043574056" evidence="2">
    <location>
        <begin position="31"/>
        <end position="163"/>
    </location>
</feature>
<gene>
    <name evidence="3" type="ORF">PENTCL1PPCAC_17547</name>
</gene>
<accession>A0AAV5TMH0</accession>
<organism evidence="3 4">
    <name type="scientific">Pristionchus entomophagus</name>
    <dbReference type="NCBI Taxonomy" id="358040"/>
    <lineage>
        <taxon>Eukaryota</taxon>
        <taxon>Metazoa</taxon>
        <taxon>Ecdysozoa</taxon>
        <taxon>Nematoda</taxon>
        <taxon>Chromadorea</taxon>
        <taxon>Rhabditida</taxon>
        <taxon>Rhabditina</taxon>
        <taxon>Diplogasteromorpha</taxon>
        <taxon>Diplogasteroidea</taxon>
        <taxon>Neodiplogasteridae</taxon>
        <taxon>Pristionchus</taxon>
    </lineage>
</organism>
<feature type="non-terminal residue" evidence="3">
    <location>
        <position position="163"/>
    </location>
</feature>
<feature type="region of interest" description="Disordered" evidence="1">
    <location>
        <begin position="39"/>
        <end position="98"/>
    </location>
</feature>
<sequence length="163" mass="17841">SHFLPPLIPPSLPMIYRLLLLFSLIGLTLSCAPNAPIHPNLDPKNNQENQSSDSSVPANSPIEGSGESIEETPSSVTETAVEETTHNEPELLKEGPAPHQVITQLSQEFRESMKDWAGIVDKLGAAAQNLMRANGVQNTAPEDEEFFRTQAASHFVQRVRSFV</sequence>
<reference evidence="3" key="1">
    <citation type="submission" date="2023-10" db="EMBL/GenBank/DDBJ databases">
        <title>Genome assembly of Pristionchus species.</title>
        <authorList>
            <person name="Yoshida K."/>
            <person name="Sommer R.J."/>
        </authorList>
    </citation>
    <scope>NUCLEOTIDE SEQUENCE</scope>
    <source>
        <strain evidence="3">RS0144</strain>
    </source>
</reference>
<keyword evidence="2" id="KW-0732">Signal</keyword>
<evidence type="ECO:0000313" key="3">
    <source>
        <dbReference type="EMBL" id="GMS95372.1"/>
    </source>
</evidence>
<feature type="signal peptide" evidence="2">
    <location>
        <begin position="1"/>
        <end position="30"/>
    </location>
</feature>
<proteinExistence type="predicted"/>
<dbReference type="EMBL" id="BTSX01000004">
    <property type="protein sequence ID" value="GMS95372.1"/>
    <property type="molecule type" value="Genomic_DNA"/>
</dbReference>
<name>A0AAV5TMH0_9BILA</name>
<dbReference type="AlphaFoldDB" id="A0AAV5TMH0"/>